<dbReference type="InterPro" id="IPR045621">
    <property type="entry name" value="BPD_transp_1_N"/>
</dbReference>
<evidence type="ECO:0000256" key="2">
    <source>
        <dbReference type="ARBA" id="ARBA00022448"/>
    </source>
</evidence>
<reference evidence="9 10" key="1">
    <citation type="submission" date="2016-12" db="EMBL/GenBank/DDBJ databases">
        <title>Comparison of Traditional DNA-DNA Hybridization with In Silico Genomic Analysis.</title>
        <authorList>
            <person name="Nicholson A.C."/>
            <person name="Humrighouse B.W."/>
            <person name="Graziano J."/>
            <person name="Lasker B."/>
            <person name="Whitney A.M."/>
            <person name="Mcquiston J.R."/>
        </authorList>
    </citation>
    <scope>NUCLEOTIDE SEQUENCE [LARGE SCALE GENOMIC DNA]</scope>
    <source>
        <strain evidence="9 10">H2240</strain>
    </source>
</reference>
<keyword evidence="6 7" id="KW-0472">Membrane</keyword>
<gene>
    <name evidence="9" type="ORF">CDV49_05515</name>
</gene>
<keyword evidence="2 7" id="KW-0813">Transport</keyword>
<dbReference type="PANTHER" id="PTHR43163:SF3">
    <property type="entry name" value="PEPTIDE ABC TRANSPORTER PERMEASE PROTEIN"/>
    <property type="match status" value="1"/>
</dbReference>
<comment type="subcellular location">
    <subcellularLocation>
        <location evidence="1 7">Cell membrane</location>
        <topology evidence="1 7">Multi-pass membrane protein</topology>
    </subcellularLocation>
</comment>
<dbReference type="CDD" id="cd06261">
    <property type="entry name" value="TM_PBP2"/>
    <property type="match status" value="1"/>
</dbReference>
<comment type="caution">
    <text evidence="9">The sequence shown here is derived from an EMBL/GenBank/DDBJ whole genome shotgun (WGS) entry which is preliminary data.</text>
</comment>
<accession>A0A212ADM0</accession>
<feature type="transmembrane region" description="Helical" evidence="7">
    <location>
        <begin position="133"/>
        <end position="161"/>
    </location>
</feature>
<dbReference type="Proteomes" id="UP000196878">
    <property type="component" value="Unassembled WGS sequence"/>
</dbReference>
<evidence type="ECO:0000256" key="3">
    <source>
        <dbReference type="ARBA" id="ARBA00022475"/>
    </source>
</evidence>
<dbReference type="EMBL" id="NIPW01000008">
    <property type="protein sequence ID" value="OWJ79343.1"/>
    <property type="molecule type" value="Genomic_DNA"/>
</dbReference>
<organism evidence="9 10">
    <name type="scientific">Haematobacter genomosp. 1</name>
    <dbReference type="NCBI Taxonomy" id="366618"/>
    <lineage>
        <taxon>Bacteria</taxon>
        <taxon>Pseudomonadati</taxon>
        <taxon>Pseudomonadota</taxon>
        <taxon>Alphaproteobacteria</taxon>
        <taxon>Rhodobacterales</taxon>
        <taxon>Paracoccaceae</taxon>
        <taxon>Haematobacter</taxon>
    </lineage>
</organism>
<dbReference type="AlphaFoldDB" id="A0A212ADM0"/>
<keyword evidence="4 7" id="KW-0812">Transmembrane</keyword>
<feature type="transmembrane region" description="Helical" evidence="7">
    <location>
        <begin position="234"/>
        <end position="256"/>
    </location>
</feature>
<feature type="transmembrane region" description="Helical" evidence="7">
    <location>
        <begin position="95"/>
        <end position="121"/>
    </location>
</feature>
<comment type="similarity">
    <text evidence="7">Belongs to the binding-protein-dependent transport system permease family.</text>
</comment>
<sequence>MFRLVLNRIAVSAPLILIVTLLTFVLNSFAPGDLAATILQGETSIARYDELRAELGLDKPVLEQYGHWLINAVQGDLGKSHFTGESVVQMLNDRFFVSLSIILGSLLVCVAIGVSLGLISALRGGFIGRAVDVISIVALIFPSFWVALVLISVFAVWLQWFPAVGYTPFSQNPWAWFVGLVLPVISVALHSITTIAKQTRDSMGEVMRRDFIRALRASGLPERRIILRHALRNASLPVVTVIGLVTVSAISGTVFVEHVFVLPGMGSLAVEAALNSDVALLQGATLYFTLLTITVNLLVDLSYGWLNPKVRLQ</sequence>
<evidence type="ECO:0000313" key="10">
    <source>
        <dbReference type="Proteomes" id="UP000196878"/>
    </source>
</evidence>
<evidence type="ECO:0000256" key="7">
    <source>
        <dbReference type="RuleBase" id="RU363032"/>
    </source>
</evidence>
<evidence type="ECO:0000259" key="8">
    <source>
        <dbReference type="PROSITE" id="PS50928"/>
    </source>
</evidence>
<dbReference type="Pfam" id="PF00528">
    <property type="entry name" value="BPD_transp_1"/>
    <property type="match status" value="1"/>
</dbReference>
<dbReference type="GO" id="GO:0005886">
    <property type="term" value="C:plasma membrane"/>
    <property type="evidence" value="ECO:0007669"/>
    <property type="project" value="UniProtKB-SubCell"/>
</dbReference>
<evidence type="ECO:0000256" key="4">
    <source>
        <dbReference type="ARBA" id="ARBA00022692"/>
    </source>
</evidence>
<dbReference type="InterPro" id="IPR035906">
    <property type="entry name" value="MetI-like_sf"/>
</dbReference>
<dbReference type="Gene3D" id="1.10.3720.10">
    <property type="entry name" value="MetI-like"/>
    <property type="match status" value="1"/>
</dbReference>
<keyword evidence="10" id="KW-1185">Reference proteome</keyword>
<dbReference type="PROSITE" id="PS50928">
    <property type="entry name" value="ABC_TM1"/>
    <property type="match status" value="1"/>
</dbReference>
<keyword evidence="3" id="KW-1003">Cell membrane</keyword>
<dbReference type="RefSeq" id="WP_088214571.1">
    <property type="nucleotide sequence ID" value="NZ_NIPW01000008.1"/>
</dbReference>
<dbReference type="PANTHER" id="PTHR43163">
    <property type="entry name" value="DIPEPTIDE TRANSPORT SYSTEM PERMEASE PROTEIN DPPB-RELATED"/>
    <property type="match status" value="1"/>
</dbReference>
<name>A0A212ADM0_9RHOB</name>
<evidence type="ECO:0000256" key="1">
    <source>
        <dbReference type="ARBA" id="ARBA00004651"/>
    </source>
</evidence>
<evidence type="ECO:0000256" key="6">
    <source>
        <dbReference type="ARBA" id="ARBA00023136"/>
    </source>
</evidence>
<dbReference type="GO" id="GO:0055085">
    <property type="term" value="P:transmembrane transport"/>
    <property type="evidence" value="ECO:0007669"/>
    <property type="project" value="InterPro"/>
</dbReference>
<feature type="domain" description="ABC transmembrane type-1" evidence="8">
    <location>
        <begin position="95"/>
        <end position="299"/>
    </location>
</feature>
<evidence type="ECO:0000313" key="9">
    <source>
        <dbReference type="EMBL" id="OWJ79343.1"/>
    </source>
</evidence>
<dbReference type="Pfam" id="PF19300">
    <property type="entry name" value="BPD_transp_1_N"/>
    <property type="match status" value="1"/>
</dbReference>
<feature type="transmembrane region" description="Helical" evidence="7">
    <location>
        <begin position="173"/>
        <end position="193"/>
    </location>
</feature>
<dbReference type="OrthoDB" id="9805855at2"/>
<keyword evidence="5 7" id="KW-1133">Transmembrane helix</keyword>
<dbReference type="SUPFAM" id="SSF161098">
    <property type="entry name" value="MetI-like"/>
    <property type="match status" value="1"/>
</dbReference>
<proteinExistence type="inferred from homology"/>
<evidence type="ECO:0000256" key="5">
    <source>
        <dbReference type="ARBA" id="ARBA00022989"/>
    </source>
</evidence>
<feature type="transmembrane region" description="Helical" evidence="7">
    <location>
        <begin position="284"/>
        <end position="306"/>
    </location>
</feature>
<dbReference type="InterPro" id="IPR000515">
    <property type="entry name" value="MetI-like"/>
</dbReference>
<protein>
    <submittedName>
        <fullName evidence="9">ABC transporter permease</fullName>
    </submittedName>
</protein>